<gene>
    <name evidence="3" type="ORF">QF206_11625</name>
</gene>
<dbReference type="InterPro" id="IPR014710">
    <property type="entry name" value="RmlC-like_jellyroll"/>
</dbReference>
<evidence type="ECO:0000256" key="1">
    <source>
        <dbReference type="ARBA" id="ARBA00022723"/>
    </source>
</evidence>
<name>A0AAW6TB94_9MICO</name>
<evidence type="ECO:0000313" key="3">
    <source>
        <dbReference type="EMBL" id="MDI2099613.1"/>
    </source>
</evidence>
<dbReference type="SUPFAM" id="SSF51182">
    <property type="entry name" value="RmlC-like cupins"/>
    <property type="match status" value="1"/>
</dbReference>
<organism evidence="3 4">
    <name type="scientific">Ruicaihuangia caeni</name>
    <dbReference type="NCBI Taxonomy" id="3042517"/>
    <lineage>
        <taxon>Bacteria</taxon>
        <taxon>Bacillati</taxon>
        <taxon>Actinomycetota</taxon>
        <taxon>Actinomycetes</taxon>
        <taxon>Micrococcales</taxon>
        <taxon>Microbacteriaceae</taxon>
        <taxon>Ruicaihuangia</taxon>
    </lineage>
</organism>
<evidence type="ECO:0000259" key="2">
    <source>
        <dbReference type="Pfam" id="PF07883"/>
    </source>
</evidence>
<evidence type="ECO:0000313" key="4">
    <source>
        <dbReference type="Proteomes" id="UP001321506"/>
    </source>
</evidence>
<feature type="domain" description="Cupin type-2" evidence="2">
    <location>
        <begin position="31"/>
        <end position="97"/>
    </location>
</feature>
<dbReference type="PANTHER" id="PTHR35848">
    <property type="entry name" value="OXALATE-BINDING PROTEIN"/>
    <property type="match status" value="1"/>
</dbReference>
<keyword evidence="4" id="KW-1185">Reference proteome</keyword>
<accession>A0AAW6TB94</accession>
<dbReference type="GO" id="GO:0046872">
    <property type="term" value="F:metal ion binding"/>
    <property type="evidence" value="ECO:0007669"/>
    <property type="project" value="UniProtKB-KW"/>
</dbReference>
<dbReference type="InterPro" id="IPR013096">
    <property type="entry name" value="Cupin_2"/>
</dbReference>
<sequence length="113" mass="12469">MEIVSVELEEDVILPPVTGVRADSDDLAIGTQEFAPGQTMQHHYHRTYREVVVVQSGRITLEIDDQALVLGPGDKCVIAIGSVHGVRNDTDEPAVLTYLKVPFDPYDTIPVER</sequence>
<proteinExistence type="predicted"/>
<dbReference type="Gene3D" id="2.60.120.10">
    <property type="entry name" value="Jelly Rolls"/>
    <property type="match status" value="1"/>
</dbReference>
<dbReference type="Pfam" id="PF07883">
    <property type="entry name" value="Cupin_2"/>
    <property type="match status" value="1"/>
</dbReference>
<dbReference type="AlphaFoldDB" id="A0AAW6TB94"/>
<reference evidence="3 4" key="1">
    <citation type="submission" date="2023-04" db="EMBL/GenBank/DDBJ databases">
        <title>Klugiella caeni sp. nov. isolated from the sludge of biochemical tank.</title>
        <authorList>
            <person name="Geng K."/>
        </authorList>
    </citation>
    <scope>NUCLEOTIDE SEQUENCE [LARGE SCALE GENOMIC DNA]</scope>
    <source>
        <strain evidence="3 4">YN-L-19</strain>
    </source>
</reference>
<dbReference type="RefSeq" id="WP_281489406.1">
    <property type="nucleotide sequence ID" value="NZ_JASATX010000006.1"/>
</dbReference>
<dbReference type="EMBL" id="JASATX010000006">
    <property type="protein sequence ID" value="MDI2099613.1"/>
    <property type="molecule type" value="Genomic_DNA"/>
</dbReference>
<protein>
    <submittedName>
        <fullName evidence="3">Cupin domain-containing protein</fullName>
    </submittedName>
</protein>
<comment type="caution">
    <text evidence="3">The sequence shown here is derived from an EMBL/GenBank/DDBJ whole genome shotgun (WGS) entry which is preliminary data.</text>
</comment>
<dbReference type="InterPro" id="IPR011051">
    <property type="entry name" value="RmlC_Cupin_sf"/>
</dbReference>
<dbReference type="Proteomes" id="UP001321506">
    <property type="component" value="Unassembled WGS sequence"/>
</dbReference>
<keyword evidence="1" id="KW-0479">Metal-binding</keyword>
<dbReference type="InterPro" id="IPR051610">
    <property type="entry name" value="GPI/OXD"/>
</dbReference>